<proteinExistence type="predicted"/>
<feature type="chain" id="PRO_5021229777" evidence="1">
    <location>
        <begin position="44"/>
        <end position="137"/>
    </location>
</feature>
<keyword evidence="3" id="KW-1185">Reference proteome</keyword>
<reference evidence="2 3" key="1">
    <citation type="submission" date="2019-03" db="EMBL/GenBank/DDBJ databases">
        <title>Draft Genome Sequence of Massilia arenosa sp. nov., a Novel Massilia Species Isolated from a Sandy-loam Maize Soil.</title>
        <authorList>
            <person name="Raths R."/>
            <person name="Peta V."/>
            <person name="Bucking H."/>
        </authorList>
    </citation>
    <scope>NUCLEOTIDE SEQUENCE [LARGE SCALE GENOMIC DNA]</scope>
    <source>
        <strain evidence="2 3">MC02</strain>
    </source>
</reference>
<dbReference type="AlphaFoldDB" id="A0A4Y9SKL2"/>
<dbReference type="EMBL" id="SPVF01000092">
    <property type="protein sequence ID" value="TFW23743.1"/>
    <property type="molecule type" value="Genomic_DNA"/>
</dbReference>
<feature type="signal peptide" evidence="1">
    <location>
        <begin position="1"/>
        <end position="43"/>
    </location>
</feature>
<organism evidence="2 3">
    <name type="scientific">Zemynaea arenosa</name>
    <dbReference type="NCBI Taxonomy" id="2561931"/>
    <lineage>
        <taxon>Bacteria</taxon>
        <taxon>Pseudomonadati</taxon>
        <taxon>Pseudomonadota</taxon>
        <taxon>Betaproteobacteria</taxon>
        <taxon>Burkholderiales</taxon>
        <taxon>Oxalobacteraceae</taxon>
        <taxon>Telluria group</taxon>
        <taxon>Zemynaea</taxon>
    </lineage>
</organism>
<gene>
    <name evidence="2" type="ORF">E4L96_06540</name>
</gene>
<protein>
    <submittedName>
        <fullName evidence="2">Uncharacterized protein</fullName>
    </submittedName>
</protein>
<feature type="non-terminal residue" evidence="2">
    <location>
        <position position="137"/>
    </location>
</feature>
<sequence length="137" mass="14481">MTSICPTPGPRLPAALDRTTCGIRYACAALLVLLCAWACAAHAAKPRTQPALPLLADFPKLSGSFARPCAAALAPPLRALGEPALHQCAWSERIELLYWDDLPDSAGACLAPAAMAWFRLGADEGRALPAWDAVWSS</sequence>
<accession>A0A4Y9SKL2</accession>
<evidence type="ECO:0000313" key="2">
    <source>
        <dbReference type="EMBL" id="TFW23743.1"/>
    </source>
</evidence>
<evidence type="ECO:0000313" key="3">
    <source>
        <dbReference type="Proteomes" id="UP000298438"/>
    </source>
</evidence>
<dbReference type="RefSeq" id="WP_220433400.1">
    <property type="nucleotide sequence ID" value="NZ_SPVF01000092.1"/>
</dbReference>
<name>A0A4Y9SKL2_9BURK</name>
<comment type="caution">
    <text evidence="2">The sequence shown here is derived from an EMBL/GenBank/DDBJ whole genome shotgun (WGS) entry which is preliminary data.</text>
</comment>
<dbReference type="Proteomes" id="UP000298438">
    <property type="component" value="Unassembled WGS sequence"/>
</dbReference>
<evidence type="ECO:0000256" key="1">
    <source>
        <dbReference type="SAM" id="SignalP"/>
    </source>
</evidence>
<keyword evidence="1" id="KW-0732">Signal</keyword>